<evidence type="ECO:0000313" key="4">
    <source>
        <dbReference type="Proteomes" id="UP000632774"/>
    </source>
</evidence>
<accession>A0ABR9XG90</accession>
<protein>
    <recommendedName>
        <fullName evidence="5">Lipoprotein</fullName>
    </recommendedName>
</protein>
<proteinExistence type="predicted"/>
<dbReference type="PROSITE" id="PS51257">
    <property type="entry name" value="PROKAR_LIPOPROTEIN"/>
    <property type="match status" value="1"/>
</dbReference>
<sequence>MKNIAVSLVALLAIAACTSPASKNKDAAIKNALVKSQSAGDTSHQAAITSLCFVHLEGTNQQDSTTVELSIKGNAVTGEMHWIPYGKDARKGILNGTRNGDTIRAMWTFKQEGMTDTMAVNFKLKANQLSQKPLRVNTTTGRQQTDEAAGYSVEYQPYGGRRPDKI</sequence>
<evidence type="ECO:0000256" key="2">
    <source>
        <dbReference type="SAM" id="SignalP"/>
    </source>
</evidence>
<dbReference type="RefSeq" id="WP_194105580.1">
    <property type="nucleotide sequence ID" value="NZ_JADFFM010000001.1"/>
</dbReference>
<comment type="caution">
    <text evidence="3">The sequence shown here is derived from an EMBL/GenBank/DDBJ whole genome shotgun (WGS) entry which is preliminary data.</text>
</comment>
<dbReference type="EMBL" id="JADFFM010000001">
    <property type="protein sequence ID" value="MBE9666210.1"/>
    <property type="molecule type" value="Genomic_DNA"/>
</dbReference>
<dbReference type="Proteomes" id="UP000632774">
    <property type="component" value="Unassembled WGS sequence"/>
</dbReference>
<feature type="signal peptide" evidence="2">
    <location>
        <begin position="1"/>
        <end position="21"/>
    </location>
</feature>
<feature type="chain" id="PRO_5045087507" description="Lipoprotein" evidence="2">
    <location>
        <begin position="22"/>
        <end position="166"/>
    </location>
</feature>
<reference evidence="3 4" key="1">
    <citation type="submission" date="2020-10" db="EMBL/GenBank/DDBJ databases">
        <title>Mucilaginibacter mali sp. nov., isolated from rhizosphere soil of apple orchard.</title>
        <authorList>
            <person name="Lee J.-S."/>
            <person name="Kim H.S."/>
            <person name="Kim J.-S."/>
        </authorList>
    </citation>
    <scope>NUCLEOTIDE SEQUENCE [LARGE SCALE GENOMIC DNA]</scope>
    <source>
        <strain evidence="3 4">KCTC 23157</strain>
    </source>
</reference>
<keyword evidence="4" id="KW-1185">Reference proteome</keyword>
<gene>
    <name evidence="3" type="ORF">IRJ18_07540</name>
</gene>
<keyword evidence="2" id="KW-0732">Signal</keyword>
<organism evidence="3 4">
    <name type="scientific">Mucilaginibacter boryungensis</name>
    <dbReference type="NCBI Taxonomy" id="768480"/>
    <lineage>
        <taxon>Bacteria</taxon>
        <taxon>Pseudomonadati</taxon>
        <taxon>Bacteroidota</taxon>
        <taxon>Sphingobacteriia</taxon>
        <taxon>Sphingobacteriales</taxon>
        <taxon>Sphingobacteriaceae</taxon>
        <taxon>Mucilaginibacter</taxon>
    </lineage>
</organism>
<evidence type="ECO:0008006" key="5">
    <source>
        <dbReference type="Google" id="ProtNLM"/>
    </source>
</evidence>
<name>A0ABR9XG90_9SPHI</name>
<evidence type="ECO:0000313" key="3">
    <source>
        <dbReference type="EMBL" id="MBE9666210.1"/>
    </source>
</evidence>
<feature type="region of interest" description="Disordered" evidence="1">
    <location>
        <begin position="135"/>
        <end position="166"/>
    </location>
</feature>
<evidence type="ECO:0000256" key="1">
    <source>
        <dbReference type="SAM" id="MobiDB-lite"/>
    </source>
</evidence>